<dbReference type="OMA" id="WLLETEY"/>
<dbReference type="InterPro" id="IPR013083">
    <property type="entry name" value="Znf_RING/FYVE/PHD"/>
</dbReference>
<dbReference type="SUPFAM" id="SSF57903">
    <property type="entry name" value="FYVE/PHD zinc finger"/>
    <property type="match status" value="2"/>
</dbReference>
<dbReference type="PANTHER" id="PTHR13793:SF107">
    <property type="entry name" value="BROMODOMAIN-CONTAINING PROTEIN HOMOLOG"/>
    <property type="match status" value="1"/>
</dbReference>
<accession>A0A1U7YZK9</accession>
<evidence type="ECO:0000313" key="9">
    <source>
        <dbReference type="RefSeq" id="XP_010245073.1"/>
    </source>
</evidence>
<dbReference type="GeneID" id="104588727"/>
<dbReference type="PROSITE" id="PS01359">
    <property type="entry name" value="ZF_PHD_1"/>
    <property type="match status" value="2"/>
</dbReference>
<dbReference type="RefSeq" id="XP_010245076.1">
    <property type="nucleotide sequence ID" value="XM_010246774.2"/>
</dbReference>
<dbReference type="PANTHER" id="PTHR13793">
    <property type="entry name" value="PHD FINGER PROTEINS"/>
    <property type="match status" value="1"/>
</dbReference>
<dbReference type="InterPro" id="IPR019786">
    <property type="entry name" value="Zinc_finger_PHD-type_CS"/>
</dbReference>
<dbReference type="InterPro" id="IPR001965">
    <property type="entry name" value="Znf_PHD"/>
</dbReference>
<keyword evidence="3" id="KW-0862">Zinc</keyword>
<feature type="domain" description="PHD-type" evidence="6">
    <location>
        <begin position="1109"/>
        <end position="1158"/>
    </location>
</feature>
<dbReference type="Proteomes" id="UP000189703">
    <property type="component" value="Unplaced"/>
</dbReference>
<organism evidence="8 10">
    <name type="scientific">Nelumbo nucifera</name>
    <name type="common">Sacred lotus</name>
    <dbReference type="NCBI Taxonomy" id="4432"/>
    <lineage>
        <taxon>Eukaryota</taxon>
        <taxon>Viridiplantae</taxon>
        <taxon>Streptophyta</taxon>
        <taxon>Embryophyta</taxon>
        <taxon>Tracheophyta</taxon>
        <taxon>Spermatophyta</taxon>
        <taxon>Magnoliopsida</taxon>
        <taxon>Proteales</taxon>
        <taxon>Nelumbonaceae</taxon>
        <taxon>Nelumbo</taxon>
    </lineage>
</organism>
<evidence type="ECO:0000313" key="8">
    <source>
        <dbReference type="Proteomes" id="UP000189703"/>
    </source>
</evidence>
<dbReference type="InterPro" id="IPR019787">
    <property type="entry name" value="Znf_PHD-finger"/>
</dbReference>
<sequence length="1520" mass="167805">MTGSRCSRRKMMGRGAEGGCGTEQKPCPVSRVSNNKFPAKRQQQQPAEIDFYAQARKALSERCPYESDDVPPSRVSTLPVGLADFLSKYSDGRKKHKKSHSEAVAKKASGHGAVSQPQVSNIWVEMEDYFRPVMLNDIDNLFALGTPLGYSAADLSRFSIPKVREAVEGNVDSSSTAGTDANAVEVEVKPAIGANELENARTVAEEAVVPEDTEMEEPVSEEVGDKEIKEEEQYMEIDSGGADILPQEEMTSSVMPSSFPLWPSLEWLLGSRNKILLTSERPSKKRKLLGGDAGLERLVVARPSEGQGSFVCHVCCLGETGEQSNQLLVCGSCNASVHQKCYGVQNVPDVSWLCSWCKQQADVKTGLLGKGTVGNGNGLFSRPCVLCPKQGGALKPLGKDGVESKSGGAVKFAHLFCCQWMPEVYVKDTKIMEPIMNVESIKDTRRKLVCNLCKVKYGVCIRCSHGTCRTSFHPICAREAKHRMEIWGKTGFENVELRAFCSKHSEFQEVSANQHSSSLLSVNVGCDSSAANELPVTLLEDKPHKLNLGPRNGDNNMVHVNRKDANLDKLDNVMTPLEQDAKHISECGDTQESIGVVPHERNNNGEINLPDSLDFVQILKKLIDRGKAFLSDVALEIGISSDSLAAVLAVLRKGDRSSFLPDLRCRITKWLGNHAYMSDSQKKLKSGRNSAISLKVGVAGPDGSNAVVVASPDVRDNVHVKSVPPRRRTKSNIKILKGSKVVCPSKETSMHKNENGAMIVNQHTLVLTEDPKNGSSNEPLSLDGYCCKDPGGIEKVLGSSVGQPTKSKVDSAEPAKSNILENGELGYYDTSIEDVPVTSSGERSSCVVDAAVPIMNGHISGEDASSCYTHPFISKRLIQMQTMFFKQKNSVPECDDSREKGMPSMDGDYTASVYCNYQDRLSTCSDMDISEQLVKARKMGILDLSPEDEIEGQLIYFQNRLIDNAIARKRHCDNLIFRVAKRLPQEIDDARKQKWDAVLVNQYLCELREAKKQGRKEKRHKEAQAVLAAATAAAAASSRISSLRKDGHDEAAHHESLSKLNTVSGRAGPYSPLLPRAKETLSKLAVGRVSSEKQSDSFQLSYDFPKEQSRSCDICRRPETILNPILVCSNCKVAVHLICYRNVKDQIGPWYCELCEDLLPSRSPTGPAVNSQEKPSFVVHCALCGATSGAFRKSTDGLWVHAFCAEWVLESTFRRGQQNPVEGMEAISKERDVCFICHRRVGVCIKCNYGHCQSTFHPYCARNAGLFMHVKTGTGKLQHKAYCEKHSLEQKEKAETQQHGVEELKAIKQIRVELERLRLLCERIVKREKLKRELVLCSHDILASKRDAVAFSVLVHSPFFQLDVSSESASTNLKCVDDHKSCSETIHKPENATFDGMTSGKRRVMVPVPMDFEQKIDDSSTSQHIGTRRPTERMAFSGKQLPHRPAPVASRNSTDEGERKSKSRKHTETFQKELVMTSDQASVQNQRLPKGFAYVPLDCLSKEKLVARDTASHEPLERDG</sequence>
<feature type="compositionally biased region" description="Basic residues" evidence="5">
    <location>
        <begin position="1"/>
        <end position="12"/>
    </location>
</feature>
<dbReference type="GO" id="GO:0006357">
    <property type="term" value="P:regulation of transcription by RNA polymerase II"/>
    <property type="evidence" value="ECO:0000318"/>
    <property type="project" value="GO_Central"/>
</dbReference>
<dbReference type="Pfam" id="PF13831">
    <property type="entry name" value="PHD_2"/>
    <property type="match status" value="2"/>
</dbReference>
<evidence type="ECO:0000259" key="7">
    <source>
        <dbReference type="PROSITE" id="PS51805"/>
    </source>
</evidence>
<feature type="region of interest" description="Disordered" evidence="5">
    <location>
        <begin position="91"/>
        <end position="112"/>
    </location>
</feature>
<evidence type="ECO:0000256" key="4">
    <source>
        <dbReference type="PROSITE-ProRule" id="PRU00146"/>
    </source>
</evidence>
<reference evidence="9 10" key="1">
    <citation type="submission" date="2025-04" db="UniProtKB">
        <authorList>
            <consortium name="RefSeq"/>
        </authorList>
    </citation>
    <scope>IDENTIFICATION</scope>
</reference>
<feature type="compositionally biased region" description="Polar residues" evidence="5">
    <location>
        <begin position="31"/>
        <end position="45"/>
    </location>
</feature>
<feature type="region of interest" description="Disordered" evidence="5">
    <location>
        <begin position="1"/>
        <end position="45"/>
    </location>
</feature>
<protein>
    <submittedName>
        <fullName evidence="9 10">Uncharacterized protein LOC104588727 isoform X1</fullName>
    </submittedName>
</protein>
<dbReference type="CDD" id="cd15571">
    <property type="entry name" value="ePHD"/>
    <property type="match status" value="1"/>
</dbReference>
<feature type="compositionally biased region" description="Polar residues" evidence="5">
    <location>
        <begin position="1477"/>
        <end position="1486"/>
    </location>
</feature>
<keyword evidence="1" id="KW-0479">Metal-binding</keyword>
<gene>
    <name evidence="9 10 11 12" type="primary">LOC104588727</name>
</gene>
<feature type="domain" description="PHD-type" evidence="7">
    <location>
        <begin position="381"/>
        <end position="505"/>
    </location>
</feature>
<dbReference type="KEGG" id="nnu:104588727"/>
<dbReference type="GO" id="GO:0008270">
    <property type="term" value="F:zinc ion binding"/>
    <property type="evidence" value="ECO:0007669"/>
    <property type="project" value="UniProtKB-KW"/>
</dbReference>
<dbReference type="RefSeq" id="XP_010245073.1">
    <property type="nucleotide sequence ID" value="XM_010246771.2"/>
</dbReference>
<keyword evidence="2 4" id="KW-0863">Zinc-finger</keyword>
<dbReference type="InterPro" id="IPR034732">
    <property type="entry name" value="EPHD"/>
</dbReference>
<dbReference type="InterPro" id="IPR050701">
    <property type="entry name" value="Histone_Mod_Regulator"/>
</dbReference>
<feature type="domain" description="PHD-type" evidence="6">
    <location>
        <begin position="309"/>
        <end position="360"/>
    </location>
</feature>
<dbReference type="CDD" id="cd15492">
    <property type="entry name" value="PHD_BRPF_JADE_like"/>
    <property type="match status" value="1"/>
</dbReference>
<dbReference type="OrthoDB" id="20839at2759"/>
<evidence type="ECO:0000256" key="2">
    <source>
        <dbReference type="ARBA" id="ARBA00022771"/>
    </source>
</evidence>
<feature type="compositionally biased region" description="Basic and acidic residues" evidence="5">
    <location>
        <begin position="1453"/>
        <end position="1471"/>
    </location>
</feature>
<feature type="domain" description="PHD-type" evidence="7">
    <location>
        <begin position="1178"/>
        <end position="1287"/>
    </location>
</feature>
<dbReference type="RefSeq" id="XP_010245074.1">
    <property type="nucleotide sequence ID" value="XM_010246772.2"/>
</dbReference>
<dbReference type="Gene3D" id="3.30.40.10">
    <property type="entry name" value="Zinc/RING finger domain, C3HC4 (zinc finger)"/>
    <property type="match status" value="4"/>
</dbReference>
<evidence type="ECO:0000256" key="1">
    <source>
        <dbReference type="ARBA" id="ARBA00022723"/>
    </source>
</evidence>
<keyword evidence="8" id="KW-1185">Reference proteome</keyword>
<dbReference type="RefSeq" id="XP_019051743.1">
    <property type="nucleotide sequence ID" value="XM_019196198.1"/>
</dbReference>
<name>A0A1U7YZK9_NELNU</name>
<dbReference type="eggNOG" id="KOG0954">
    <property type="taxonomic scope" value="Eukaryota"/>
</dbReference>
<evidence type="ECO:0000256" key="3">
    <source>
        <dbReference type="ARBA" id="ARBA00022833"/>
    </source>
</evidence>
<dbReference type="PROSITE" id="PS50016">
    <property type="entry name" value="ZF_PHD_2"/>
    <property type="match status" value="2"/>
</dbReference>
<dbReference type="SMART" id="SM00249">
    <property type="entry name" value="PHD"/>
    <property type="match status" value="4"/>
</dbReference>
<feature type="region of interest" description="Disordered" evidence="5">
    <location>
        <begin position="1413"/>
        <end position="1486"/>
    </location>
</feature>
<evidence type="ECO:0000256" key="5">
    <source>
        <dbReference type="SAM" id="MobiDB-lite"/>
    </source>
</evidence>
<evidence type="ECO:0000313" key="10">
    <source>
        <dbReference type="RefSeq" id="XP_010245074.1"/>
    </source>
</evidence>
<proteinExistence type="predicted"/>
<dbReference type="InterPro" id="IPR011011">
    <property type="entry name" value="Znf_FYVE_PHD"/>
</dbReference>
<dbReference type="STRING" id="4432.A0A1U7YZK9"/>
<dbReference type="PROSITE" id="PS51805">
    <property type="entry name" value="EPHD"/>
    <property type="match status" value="2"/>
</dbReference>
<evidence type="ECO:0000313" key="11">
    <source>
        <dbReference type="RefSeq" id="XP_010245076.1"/>
    </source>
</evidence>
<evidence type="ECO:0000313" key="12">
    <source>
        <dbReference type="RefSeq" id="XP_019051743.1"/>
    </source>
</evidence>
<dbReference type="Pfam" id="PF13832">
    <property type="entry name" value="zf-HC5HC2H_2"/>
    <property type="match status" value="2"/>
</dbReference>
<evidence type="ECO:0000259" key="6">
    <source>
        <dbReference type="PROSITE" id="PS50016"/>
    </source>
</evidence>